<dbReference type="GeneID" id="18811126"/>
<protein>
    <submittedName>
        <fullName evidence="1">Uncharacterized protein</fullName>
    </submittedName>
</protein>
<proteinExistence type="predicted"/>
<organism>
    <name type="scientific">Serpula lacrymans var. lacrymans (strain S7.9)</name>
    <name type="common">Dry rot fungus</name>
    <dbReference type="NCBI Taxonomy" id="578457"/>
    <lineage>
        <taxon>Eukaryota</taxon>
        <taxon>Fungi</taxon>
        <taxon>Dikarya</taxon>
        <taxon>Basidiomycota</taxon>
        <taxon>Agaricomycotina</taxon>
        <taxon>Agaricomycetes</taxon>
        <taxon>Agaricomycetidae</taxon>
        <taxon>Boletales</taxon>
        <taxon>Coniophorineae</taxon>
        <taxon>Serpulaceae</taxon>
        <taxon>Serpula</taxon>
    </lineage>
</organism>
<name>F8NS16_SERL9</name>
<dbReference type="KEGG" id="sla:SERLADRAFT_384986"/>
<dbReference type="RefSeq" id="XP_007316551.1">
    <property type="nucleotide sequence ID" value="XM_007316489.1"/>
</dbReference>
<accession>F8NS16</accession>
<feature type="non-terminal residue" evidence="1">
    <location>
        <position position="77"/>
    </location>
</feature>
<sequence length="77" mass="8452">MLENCGIFREANEEYAIDACIASMVNIETMNLKGDIASENVFLRKTSLPHPRKYSSRAFVAVIDAPAISAHRLVGAL</sequence>
<dbReference type="EMBL" id="GL945432">
    <property type="protein sequence ID" value="EGO26378.1"/>
    <property type="molecule type" value="Genomic_DNA"/>
</dbReference>
<dbReference type="AlphaFoldDB" id="F8NS16"/>
<dbReference type="HOGENOM" id="CLU_2644869_0_0_1"/>
<reference evidence="1" key="1">
    <citation type="submission" date="2011-04" db="EMBL/GenBank/DDBJ databases">
        <title>Evolution of plant cell wall degrading machinery underlies the functional diversity of forest fungi.</title>
        <authorList>
            <consortium name="US DOE Joint Genome Institute (JGI-PGF)"/>
            <person name="Eastwood D.C."/>
            <person name="Floudas D."/>
            <person name="Binder M."/>
            <person name="Majcherczyk A."/>
            <person name="Schneider P."/>
            <person name="Aerts A."/>
            <person name="Asiegbu F.O."/>
            <person name="Baker S.E."/>
            <person name="Barry K."/>
            <person name="Bendiksby M."/>
            <person name="Blumentritt M."/>
            <person name="Coutinho P.M."/>
            <person name="Cullen D."/>
            <person name="Cullen D."/>
            <person name="Gathman A."/>
            <person name="Goodell B."/>
            <person name="Henrissat B."/>
            <person name="Ihrmark K."/>
            <person name="Kauserud H."/>
            <person name="Kohler A."/>
            <person name="LaButti K."/>
            <person name="Lapidus A."/>
            <person name="Lavin J.L."/>
            <person name="Lee Y.-H."/>
            <person name="Lindquist E."/>
            <person name="Lilly W."/>
            <person name="Lucas S."/>
            <person name="Morin E."/>
            <person name="Murat C."/>
            <person name="Oguiza J.A."/>
            <person name="Park J."/>
            <person name="Pisabarro A.G."/>
            <person name="Riley R."/>
            <person name="Rosling A."/>
            <person name="Salamov A."/>
            <person name="Schmidt O."/>
            <person name="Schmutz J."/>
            <person name="Skrede I."/>
            <person name="Stenlid J."/>
            <person name="Wiebenga A."/>
            <person name="Xie X."/>
            <person name="Kues U."/>
            <person name="Hibbett D.S."/>
            <person name="Hoffmeister D."/>
            <person name="Hogberg N."/>
            <person name="Martin F."/>
            <person name="Grigoriev I.V."/>
            <person name="Watkinson S.C."/>
        </authorList>
    </citation>
    <scope>NUCLEOTIDE SEQUENCE</scope>
    <source>
        <strain evidence="1">S7.9</strain>
    </source>
</reference>
<dbReference type="Proteomes" id="UP000008064">
    <property type="component" value="Unassembled WGS sequence"/>
</dbReference>
<evidence type="ECO:0000313" key="1">
    <source>
        <dbReference type="EMBL" id="EGO26378.1"/>
    </source>
</evidence>
<gene>
    <name evidence="1" type="ORF">SERLADRAFT_384986</name>
</gene>